<evidence type="ECO:0000313" key="3">
    <source>
        <dbReference type="Proteomes" id="UP001182247"/>
    </source>
</evidence>
<dbReference type="EMBL" id="JAPKIY010000033">
    <property type="protein sequence ID" value="MDS0899587.1"/>
    <property type="molecule type" value="Genomic_DNA"/>
</dbReference>
<accession>A0AAE4FFZ0</accession>
<comment type="caution">
    <text evidence="2">The sequence shown here is derived from an EMBL/GenBank/DDBJ whole genome shotgun (WGS) entry which is preliminary data.</text>
</comment>
<sequence length="99" mass="11134">MSKITILQLIRVAATVTGASSLIYLTAGYESALNHEITAFSLPLLLWRVMLYSAAGVFWCYRLRPRLRLACPAHRIRRAECLMICLVISGELSGLLRRL</sequence>
<gene>
    <name evidence="2" type="ORF">OSC06_16640</name>
</gene>
<dbReference type="AlphaFoldDB" id="A0AAE4FFZ0"/>
<feature type="transmembrane region" description="Helical" evidence="1">
    <location>
        <begin position="37"/>
        <end position="61"/>
    </location>
</feature>
<organism evidence="2 3">
    <name type="scientific">Morganella morganii</name>
    <name type="common">Proteus morganii</name>
    <dbReference type="NCBI Taxonomy" id="582"/>
    <lineage>
        <taxon>Bacteria</taxon>
        <taxon>Pseudomonadati</taxon>
        <taxon>Pseudomonadota</taxon>
        <taxon>Gammaproteobacteria</taxon>
        <taxon>Enterobacterales</taxon>
        <taxon>Morganellaceae</taxon>
        <taxon>Morganella</taxon>
    </lineage>
</organism>
<keyword evidence="1" id="KW-0812">Transmembrane</keyword>
<keyword evidence="1" id="KW-0472">Membrane</keyword>
<protein>
    <submittedName>
        <fullName evidence="2">Uncharacterized protein</fullName>
    </submittedName>
</protein>
<dbReference type="Proteomes" id="UP001182247">
    <property type="component" value="Unassembled WGS sequence"/>
</dbReference>
<keyword evidence="1" id="KW-1133">Transmembrane helix</keyword>
<evidence type="ECO:0000313" key="2">
    <source>
        <dbReference type="EMBL" id="MDS0899587.1"/>
    </source>
</evidence>
<dbReference type="RefSeq" id="WP_004241491.1">
    <property type="nucleotide sequence ID" value="NZ_BGLW01000003.1"/>
</dbReference>
<evidence type="ECO:0000256" key="1">
    <source>
        <dbReference type="SAM" id="Phobius"/>
    </source>
</evidence>
<proteinExistence type="predicted"/>
<name>A0AAE4FFZ0_MORMO</name>
<reference evidence="2" key="1">
    <citation type="submission" date="2023-02" db="EMBL/GenBank/DDBJ databases">
        <title>Detection, antimicrobial susceptibility and genomic characterization of NDM-producing species of Morganellaceae, Yersiniaceae, and Enterobacteriaceae other than Klebsiella.</title>
        <authorList>
            <person name="Camargo C.H."/>
            <person name="Sacchi C.T."/>
            <person name="Campos K.R."/>
        </authorList>
    </citation>
    <scope>NUCLEOTIDE SEQUENCE</scope>
    <source>
        <strain evidence="2">1189_21</strain>
    </source>
</reference>